<accession>A0AAU9K933</accession>
<dbReference type="PANTHER" id="PTHR18952:SF208">
    <property type="entry name" value="CARBONIC ANHYDRASE XA-RELATED"/>
    <property type="match status" value="1"/>
</dbReference>
<dbReference type="SMART" id="SM01057">
    <property type="entry name" value="Carb_anhydrase"/>
    <property type="match status" value="1"/>
</dbReference>
<dbReference type="CDD" id="cd03124">
    <property type="entry name" value="alpha_CA_prokaryotic_like"/>
    <property type="match status" value="1"/>
</dbReference>
<protein>
    <recommendedName>
        <fullName evidence="2">Alpha-carbonic anhydrase domain-containing protein</fullName>
    </recommendedName>
</protein>
<dbReference type="GO" id="GO:0004089">
    <property type="term" value="F:carbonate dehydratase activity"/>
    <property type="evidence" value="ECO:0007669"/>
    <property type="project" value="InterPro"/>
</dbReference>
<proteinExistence type="predicted"/>
<dbReference type="InterPro" id="IPR041891">
    <property type="entry name" value="Alpha_CA_prokaryot-like"/>
</dbReference>
<dbReference type="Gene3D" id="3.10.200.10">
    <property type="entry name" value="Alpha carbonic anhydrase"/>
    <property type="match status" value="1"/>
</dbReference>
<dbReference type="SUPFAM" id="SSF51069">
    <property type="entry name" value="Carbonic anhydrase"/>
    <property type="match status" value="1"/>
</dbReference>
<dbReference type="GO" id="GO:0008270">
    <property type="term" value="F:zinc ion binding"/>
    <property type="evidence" value="ECO:0007669"/>
    <property type="project" value="InterPro"/>
</dbReference>
<dbReference type="Pfam" id="PF00194">
    <property type="entry name" value="Carb_anhydrase"/>
    <property type="match status" value="1"/>
</dbReference>
<dbReference type="PROSITE" id="PS51144">
    <property type="entry name" value="ALPHA_CA_2"/>
    <property type="match status" value="1"/>
</dbReference>
<evidence type="ECO:0000313" key="3">
    <source>
        <dbReference type="EMBL" id="CAG9334169.1"/>
    </source>
</evidence>
<name>A0AAU9K933_9CILI</name>
<reference evidence="3" key="1">
    <citation type="submission" date="2021-09" db="EMBL/GenBank/DDBJ databases">
        <authorList>
            <consortium name="AG Swart"/>
            <person name="Singh M."/>
            <person name="Singh A."/>
            <person name="Seah K."/>
            <person name="Emmerich C."/>
        </authorList>
    </citation>
    <scope>NUCLEOTIDE SEQUENCE</scope>
    <source>
        <strain evidence="3">ATCC30299</strain>
    </source>
</reference>
<organism evidence="3 4">
    <name type="scientific">Blepharisma stoltei</name>
    <dbReference type="NCBI Taxonomy" id="1481888"/>
    <lineage>
        <taxon>Eukaryota</taxon>
        <taxon>Sar</taxon>
        <taxon>Alveolata</taxon>
        <taxon>Ciliophora</taxon>
        <taxon>Postciliodesmatophora</taxon>
        <taxon>Heterotrichea</taxon>
        <taxon>Heterotrichida</taxon>
        <taxon>Blepharismidae</taxon>
        <taxon>Blepharisma</taxon>
    </lineage>
</organism>
<evidence type="ECO:0000313" key="4">
    <source>
        <dbReference type="Proteomes" id="UP001162131"/>
    </source>
</evidence>
<dbReference type="InterPro" id="IPR036398">
    <property type="entry name" value="CA_dom_sf"/>
</dbReference>
<feature type="signal peptide" evidence="1">
    <location>
        <begin position="1"/>
        <end position="16"/>
    </location>
</feature>
<dbReference type="Proteomes" id="UP001162131">
    <property type="component" value="Unassembled WGS sequence"/>
</dbReference>
<dbReference type="InterPro" id="IPR023561">
    <property type="entry name" value="Carbonic_anhydrase_a-class"/>
</dbReference>
<dbReference type="PANTHER" id="PTHR18952">
    <property type="entry name" value="CARBONIC ANHYDRASE"/>
    <property type="match status" value="1"/>
</dbReference>
<keyword evidence="4" id="KW-1185">Reference proteome</keyword>
<comment type="caution">
    <text evidence="3">The sequence shown here is derived from an EMBL/GenBank/DDBJ whole genome shotgun (WGS) entry which is preliminary data.</text>
</comment>
<evidence type="ECO:0000259" key="2">
    <source>
        <dbReference type="PROSITE" id="PS51144"/>
    </source>
</evidence>
<dbReference type="GO" id="GO:0006730">
    <property type="term" value="P:one-carbon metabolic process"/>
    <property type="evidence" value="ECO:0007669"/>
    <property type="project" value="TreeGrafter"/>
</dbReference>
<feature type="chain" id="PRO_5043953245" description="Alpha-carbonic anhydrase domain-containing protein" evidence="1">
    <location>
        <begin position="17"/>
        <end position="260"/>
    </location>
</feature>
<dbReference type="AlphaFoldDB" id="A0AAU9K933"/>
<gene>
    <name evidence="3" type="ORF">BSTOLATCC_MIC60789</name>
</gene>
<feature type="domain" description="Alpha-carbonic anhydrase" evidence="2">
    <location>
        <begin position="17"/>
        <end position="243"/>
    </location>
</feature>
<keyword evidence="1" id="KW-0732">Signal</keyword>
<dbReference type="EMBL" id="CAJZBQ010000058">
    <property type="protein sequence ID" value="CAG9334169.1"/>
    <property type="molecule type" value="Genomic_DNA"/>
</dbReference>
<dbReference type="InterPro" id="IPR001148">
    <property type="entry name" value="CA_dom"/>
</dbReference>
<evidence type="ECO:0000256" key="1">
    <source>
        <dbReference type="SAM" id="SignalP"/>
    </source>
</evidence>
<sequence>MIFPFSFSLLFTIAAAEEFSYCQSGADWDGLCEKGDAQSPINIITDSITHESTGQGILLTYTMIKAKGSFTDHNYQVTGNFVTGVFNSNNSDITGYGKQFHFHAPSEHTVNGVHYDLEMHSVQYNKTGSPIFVIGVLFQLNDKSNDFLEKVIDSYSIYTNIDLSEAFDGEEDLINFYYYQGSLTTPPCTEGINWFVWDKIQDVNQTQLDFFTSRWAGSSSFACGKGNNRLTQELHNRTVYRYDNSVILMLGVPIVALLMH</sequence>